<keyword evidence="1 3" id="KW-1015">Disulfide bond</keyword>
<feature type="disulfide bond" evidence="3">
    <location>
        <begin position="152"/>
        <end position="164"/>
    </location>
</feature>
<reference evidence="8" key="1">
    <citation type="submission" date="2022-01" db="UniProtKB">
        <authorList>
            <consortium name="EnsemblMetazoa"/>
        </authorList>
    </citation>
    <scope>IDENTIFICATION</scope>
</reference>
<keyword evidence="5" id="KW-1133">Transmembrane helix</keyword>
<evidence type="ECO:0000256" key="1">
    <source>
        <dbReference type="ARBA" id="ARBA00023157"/>
    </source>
</evidence>
<dbReference type="PRINTS" id="PR00261">
    <property type="entry name" value="LDLRECEPTOR"/>
</dbReference>
<dbReference type="Gene3D" id="4.10.400.10">
    <property type="entry name" value="Low-density Lipoprotein Receptor"/>
    <property type="match status" value="2"/>
</dbReference>
<keyword evidence="6" id="KW-0732">Signal</keyword>
<feature type="disulfide bond" evidence="3">
    <location>
        <begin position="171"/>
        <end position="186"/>
    </location>
</feature>
<dbReference type="InterPro" id="IPR002172">
    <property type="entry name" value="LDrepeatLR_classA_rpt"/>
</dbReference>
<dbReference type="CDD" id="cd00112">
    <property type="entry name" value="LDLa"/>
    <property type="match status" value="2"/>
</dbReference>
<dbReference type="SUPFAM" id="SSF57424">
    <property type="entry name" value="LDL receptor-like module"/>
    <property type="match status" value="2"/>
</dbReference>
<dbReference type="InterPro" id="IPR035914">
    <property type="entry name" value="Sperma_CUB_dom_sf"/>
</dbReference>
<name>A0A8I6S9R2_CIMLE</name>
<dbReference type="OMA" id="MMRTSRM"/>
<keyword evidence="5" id="KW-0812">Transmembrane</keyword>
<dbReference type="InterPro" id="IPR000859">
    <property type="entry name" value="CUB_dom"/>
</dbReference>
<protein>
    <recommendedName>
        <fullName evidence="7">CUB domain-containing protein</fullName>
    </recommendedName>
</protein>
<accession>A0A8I6S9R2</accession>
<evidence type="ECO:0000256" key="3">
    <source>
        <dbReference type="PROSITE-ProRule" id="PRU00124"/>
    </source>
</evidence>
<dbReference type="InterPro" id="IPR036055">
    <property type="entry name" value="LDL_receptor-like_sf"/>
</dbReference>
<dbReference type="AlphaFoldDB" id="A0A8I6S9R2"/>
<feature type="disulfide bond" evidence="3">
    <location>
        <begin position="159"/>
        <end position="177"/>
    </location>
</feature>
<dbReference type="Pfam" id="PF00057">
    <property type="entry name" value="Ldl_recept_a"/>
    <property type="match status" value="2"/>
</dbReference>
<feature type="compositionally biased region" description="Basic residues" evidence="4">
    <location>
        <begin position="327"/>
        <end position="336"/>
    </location>
</feature>
<dbReference type="PROSITE" id="PS01180">
    <property type="entry name" value="CUB"/>
    <property type="match status" value="1"/>
</dbReference>
<feature type="compositionally biased region" description="Low complexity" evidence="4">
    <location>
        <begin position="344"/>
        <end position="361"/>
    </location>
</feature>
<dbReference type="PANTHER" id="PTHR46908:SF4">
    <property type="entry name" value="TUMOR NECROSIS FACTOR-INDUCIBLE GENE 6 PROTEIN"/>
    <property type="match status" value="1"/>
</dbReference>
<sequence length="373" mass="40928">MVHCTKNSVLVAFITIAGLVQVNGKRTNICGDDHILHQKGSIHSPHYPRPYPPHVNCTWTILLPPKSHLTIIFTDFDIEEDKNCTELPCCTSNYLSLPTNGSNAYANFCGNYSPTSPLNLVKDQAIIEFKSSDTKSLSRGFNLSYVIVRTVCETNDFHCLDGTCLPKSVCCDGIAHCPDKSDELQCQGLDCERTYLGMKPCNNAKCLHATLWCDGNDDCGDNSDEENCIRNSVISATIMGCLFCGLMLVIAVMCALRLYTIRNEAATYRIPLPPHVSARLSFTNSISLPALIDDEFFHREPPPAYSVAVGQTDVGLTGIEIEPNIRRSRSRCHRLKPPTPPPSTDTSNQSSPSRGSITSSSYLSNDDSTILGT</sequence>
<feature type="disulfide bond" evidence="3">
    <location>
        <begin position="201"/>
        <end position="219"/>
    </location>
</feature>
<comment type="caution">
    <text evidence="3">Lacks conserved residue(s) required for the propagation of feature annotation.</text>
</comment>
<feature type="domain" description="CUB" evidence="7">
    <location>
        <begin position="30"/>
        <end position="148"/>
    </location>
</feature>
<dbReference type="InterPro" id="IPR052129">
    <property type="entry name" value="Spermadhesin-Link_domain"/>
</dbReference>
<dbReference type="SUPFAM" id="SSF49854">
    <property type="entry name" value="Spermadhesin, CUB domain"/>
    <property type="match status" value="1"/>
</dbReference>
<dbReference type="EnsemblMetazoa" id="XM_014403932.2">
    <property type="protein sequence ID" value="XP_014259418.1"/>
    <property type="gene ID" value="LOC106672469"/>
</dbReference>
<evidence type="ECO:0000256" key="6">
    <source>
        <dbReference type="SAM" id="SignalP"/>
    </source>
</evidence>
<dbReference type="Gene3D" id="2.60.120.290">
    <property type="entry name" value="Spermadhesin, CUB domain"/>
    <property type="match status" value="1"/>
</dbReference>
<feature type="signal peptide" evidence="6">
    <location>
        <begin position="1"/>
        <end position="24"/>
    </location>
</feature>
<feature type="compositionally biased region" description="Polar residues" evidence="4">
    <location>
        <begin position="362"/>
        <end position="373"/>
    </location>
</feature>
<dbReference type="GeneID" id="106672469"/>
<dbReference type="CDD" id="cd00041">
    <property type="entry name" value="CUB"/>
    <property type="match status" value="1"/>
</dbReference>
<organism evidence="8 9">
    <name type="scientific">Cimex lectularius</name>
    <name type="common">Bed bug</name>
    <name type="synonym">Acanthia lectularia</name>
    <dbReference type="NCBI Taxonomy" id="79782"/>
    <lineage>
        <taxon>Eukaryota</taxon>
        <taxon>Metazoa</taxon>
        <taxon>Ecdysozoa</taxon>
        <taxon>Arthropoda</taxon>
        <taxon>Hexapoda</taxon>
        <taxon>Insecta</taxon>
        <taxon>Pterygota</taxon>
        <taxon>Neoptera</taxon>
        <taxon>Paraneoptera</taxon>
        <taxon>Hemiptera</taxon>
        <taxon>Heteroptera</taxon>
        <taxon>Panheteroptera</taxon>
        <taxon>Cimicomorpha</taxon>
        <taxon>Cimicidae</taxon>
        <taxon>Cimex</taxon>
    </lineage>
</organism>
<dbReference type="PROSITE" id="PS01209">
    <property type="entry name" value="LDLRA_1"/>
    <property type="match status" value="2"/>
</dbReference>
<evidence type="ECO:0000313" key="8">
    <source>
        <dbReference type="EnsemblMetazoa" id="XP_014259418.1"/>
    </source>
</evidence>
<dbReference type="Proteomes" id="UP000494040">
    <property type="component" value="Unassembled WGS sequence"/>
</dbReference>
<evidence type="ECO:0000256" key="2">
    <source>
        <dbReference type="PROSITE-ProRule" id="PRU00059"/>
    </source>
</evidence>
<evidence type="ECO:0000259" key="7">
    <source>
        <dbReference type="PROSITE" id="PS01180"/>
    </source>
</evidence>
<dbReference type="PROSITE" id="PS50068">
    <property type="entry name" value="LDLRA_2"/>
    <property type="match status" value="2"/>
</dbReference>
<dbReference type="Pfam" id="PF00431">
    <property type="entry name" value="CUB"/>
    <property type="match status" value="1"/>
</dbReference>
<dbReference type="InterPro" id="IPR023415">
    <property type="entry name" value="LDLR_class-A_CS"/>
</dbReference>
<feature type="region of interest" description="Disordered" evidence="4">
    <location>
        <begin position="327"/>
        <end position="373"/>
    </location>
</feature>
<feature type="disulfide bond" evidence="2">
    <location>
        <begin position="30"/>
        <end position="57"/>
    </location>
</feature>
<dbReference type="SMART" id="SM00042">
    <property type="entry name" value="CUB"/>
    <property type="match status" value="1"/>
</dbReference>
<feature type="transmembrane region" description="Helical" evidence="5">
    <location>
        <begin position="233"/>
        <end position="259"/>
    </location>
</feature>
<feature type="chain" id="PRO_5035294091" description="CUB domain-containing protein" evidence="6">
    <location>
        <begin position="25"/>
        <end position="373"/>
    </location>
</feature>
<dbReference type="OrthoDB" id="9988974at2759"/>
<feature type="disulfide bond" evidence="3">
    <location>
        <begin position="213"/>
        <end position="228"/>
    </location>
</feature>
<evidence type="ECO:0000313" key="9">
    <source>
        <dbReference type="Proteomes" id="UP000494040"/>
    </source>
</evidence>
<dbReference type="SMART" id="SM00192">
    <property type="entry name" value="LDLa"/>
    <property type="match status" value="2"/>
</dbReference>
<dbReference type="KEGG" id="clec:106672469"/>
<evidence type="ECO:0000256" key="4">
    <source>
        <dbReference type="SAM" id="MobiDB-lite"/>
    </source>
</evidence>
<dbReference type="RefSeq" id="XP_014259418.1">
    <property type="nucleotide sequence ID" value="XM_014403932.2"/>
</dbReference>
<evidence type="ECO:0000256" key="5">
    <source>
        <dbReference type="SAM" id="Phobius"/>
    </source>
</evidence>
<dbReference type="PANTHER" id="PTHR46908">
    <property type="entry name" value="CUBILIN-LIKE PROTEIN"/>
    <property type="match status" value="1"/>
</dbReference>
<keyword evidence="5" id="KW-0472">Membrane</keyword>
<keyword evidence="9" id="KW-1185">Reference proteome</keyword>
<proteinExistence type="predicted"/>